<sequence length="450" mass="49646">MNLQYIYTSLTRISDLEETDFILKKLPREQWQTGDYVVCKITDPGSSELKLELSNGRMRGIMGGELMVGALGERFATLEATGTWRKVGDDLKMNILTGAGLLGKLTSKSVFMPNLMEVVYTGHTFRFGDKLTMESFVRPEPYVPFSTPVILFVGTSMSAGKTTSARIVTNLFKLAGHKVVGAKLTGAGRLKDILAIKDVGADLVLDFVDVGLPSSIYPREQYQEKLTQLLSKMEKVKADVAIVEIGASPLEPYNGDIAINAIREKVRCIVLSASDPYAVHGLMKVFDIVPDIVTGVATNTLAGCKLVETLCKVKALNLIDATTTPALKDILSSATGLSLENRFMETEALQFHTHIDFVHTTTDPDLEQLIIAKLDRLFEKFNELIKAHVIIEEENTTSSKGKICKIELSSPGPRIFASSKETTFEGSIAETIRDLERQLLKRKEKMNPHL</sequence>
<keyword evidence="2" id="KW-1185">Reference proteome</keyword>
<dbReference type="SUPFAM" id="SSF69754">
    <property type="entry name" value="Ribosome binding protein Y (YfiA homologue)"/>
    <property type="match status" value="1"/>
</dbReference>
<dbReference type="CDD" id="cd00552">
    <property type="entry name" value="RaiA"/>
    <property type="match status" value="1"/>
</dbReference>
<dbReference type="EMBL" id="JBEXAE010000002">
    <property type="protein sequence ID" value="MET6989923.1"/>
    <property type="molecule type" value="Genomic_DNA"/>
</dbReference>
<gene>
    <name evidence="1" type="ORF">ABXZ36_04590</name>
</gene>
<dbReference type="Proteomes" id="UP001549799">
    <property type="component" value="Unassembled WGS sequence"/>
</dbReference>
<name>A0ABV2SRY8_9FLAO</name>
<dbReference type="InterPro" id="IPR036567">
    <property type="entry name" value="RHF-like"/>
</dbReference>
<organism evidence="1 2">
    <name type="scientific">Sediminicola arcticus</name>
    <dbReference type="NCBI Taxonomy" id="1574308"/>
    <lineage>
        <taxon>Bacteria</taxon>
        <taxon>Pseudomonadati</taxon>
        <taxon>Bacteroidota</taxon>
        <taxon>Flavobacteriia</taxon>
        <taxon>Flavobacteriales</taxon>
        <taxon>Flavobacteriaceae</taxon>
        <taxon>Sediminicola</taxon>
    </lineage>
</organism>
<dbReference type="Gene3D" id="3.30.160.100">
    <property type="entry name" value="Ribosome hibernation promotion factor-like"/>
    <property type="match status" value="1"/>
</dbReference>
<evidence type="ECO:0000313" key="2">
    <source>
        <dbReference type="Proteomes" id="UP001549799"/>
    </source>
</evidence>
<accession>A0ABV2SRY8</accession>
<evidence type="ECO:0000313" key="1">
    <source>
        <dbReference type="EMBL" id="MET6989923.1"/>
    </source>
</evidence>
<dbReference type="InterPro" id="IPR003489">
    <property type="entry name" value="RHF/RaiA"/>
</dbReference>
<dbReference type="InterPro" id="IPR027417">
    <property type="entry name" value="P-loop_NTPase"/>
</dbReference>
<reference evidence="1 2" key="1">
    <citation type="submission" date="2024-07" db="EMBL/GenBank/DDBJ databases">
        <title>The genome sequence of type strain Sediminicola arcticus GDMCC 1.2805.</title>
        <authorList>
            <person name="Liu Y."/>
        </authorList>
    </citation>
    <scope>NUCLEOTIDE SEQUENCE [LARGE SCALE GENOMIC DNA]</scope>
    <source>
        <strain evidence="1 2">GDMCC 1.2805</strain>
    </source>
</reference>
<dbReference type="SUPFAM" id="SSF52540">
    <property type="entry name" value="P-loop containing nucleoside triphosphate hydrolases"/>
    <property type="match status" value="1"/>
</dbReference>
<proteinExistence type="predicted"/>
<dbReference type="RefSeq" id="WP_354614303.1">
    <property type="nucleotide sequence ID" value="NZ_JBEXAE010000002.1"/>
</dbReference>
<dbReference type="Pfam" id="PF02482">
    <property type="entry name" value="Ribosomal_S30AE"/>
    <property type="match status" value="1"/>
</dbReference>
<comment type="caution">
    <text evidence="1">The sequence shown here is derived from an EMBL/GenBank/DDBJ whole genome shotgun (WGS) entry which is preliminary data.</text>
</comment>
<protein>
    <submittedName>
        <fullName evidence="1">HPF/RaiA family ribosome-associated protein</fullName>
    </submittedName>
</protein>